<comment type="caution">
    <text evidence="1">The sequence shown here is derived from an EMBL/GenBank/DDBJ whole genome shotgun (WGS) entry which is preliminary data.</text>
</comment>
<sequence length="99" mass="11308">MKKKKLLTIYSVILLIIIASGTGIYYKSNLDQKNKKQAISNNVVEYLLGLETFKYEVPEKVEVTYDKTMGMFIASVKFKNNPRKATVIVSEKNEIQDIS</sequence>
<name>A0A401ULX5_9CLOT</name>
<evidence type="ECO:0000313" key="1">
    <source>
        <dbReference type="EMBL" id="GCD10532.1"/>
    </source>
</evidence>
<gene>
    <name evidence="1" type="ORF">Ctaglu_21550</name>
</gene>
<reference evidence="1 2" key="1">
    <citation type="submission" date="2018-11" db="EMBL/GenBank/DDBJ databases">
        <title>Genome sequencing and assembly of Clostridium tagluense strain A121.</title>
        <authorList>
            <person name="Murakami T."/>
            <person name="Segawa T."/>
            <person name="Shcherbakova V.A."/>
            <person name="Mori H."/>
            <person name="Yoshimura Y."/>
        </authorList>
    </citation>
    <scope>NUCLEOTIDE SEQUENCE [LARGE SCALE GENOMIC DNA]</scope>
    <source>
        <strain evidence="1 2">A121</strain>
    </source>
</reference>
<protein>
    <submittedName>
        <fullName evidence="1">Uncharacterized protein</fullName>
    </submittedName>
</protein>
<organism evidence="1 2">
    <name type="scientific">Clostridium tagluense</name>
    <dbReference type="NCBI Taxonomy" id="360422"/>
    <lineage>
        <taxon>Bacteria</taxon>
        <taxon>Bacillati</taxon>
        <taxon>Bacillota</taxon>
        <taxon>Clostridia</taxon>
        <taxon>Eubacteriales</taxon>
        <taxon>Clostridiaceae</taxon>
        <taxon>Clostridium</taxon>
    </lineage>
</organism>
<dbReference type="EMBL" id="BHYK01000010">
    <property type="protein sequence ID" value="GCD10532.1"/>
    <property type="molecule type" value="Genomic_DNA"/>
</dbReference>
<accession>A0A401ULX5</accession>
<dbReference type="Proteomes" id="UP000287872">
    <property type="component" value="Unassembled WGS sequence"/>
</dbReference>
<evidence type="ECO:0000313" key="2">
    <source>
        <dbReference type="Proteomes" id="UP000287872"/>
    </source>
</evidence>
<keyword evidence="2" id="KW-1185">Reference proteome</keyword>
<dbReference type="AlphaFoldDB" id="A0A401ULX5"/>
<dbReference type="RefSeq" id="WP_125001316.1">
    <property type="nucleotide sequence ID" value="NZ_BHYK01000010.1"/>
</dbReference>
<proteinExistence type="predicted"/>